<dbReference type="Proteomes" id="UP000309128">
    <property type="component" value="Unassembled WGS sequence"/>
</dbReference>
<reference evidence="2 3" key="1">
    <citation type="submission" date="2019-05" db="EMBL/GenBank/DDBJ databases">
        <title>Draft genome sequence of Nonomuraea turkmeniaca DSM 43926.</title>
        <authorList>
            <person name="Saricaoglu S."/>
            <person name="Isik K."/>
        </authorList>
    </citation>
    <scope>NUCLEOTIDE SEQUENCE [LARGE SCALE GENOMIC DNA]</scope>
    <source>
        <strain evidence="2 3">DSM 43926</strain>
    </source>
</reference>
<protein>
    <submittedName>
        <fullName evidence="2">Uncharacterized protein</fullName>
    </submittedName>
</protein>
<sequence length="80" mass="7651">MGGSPGIPSVIGSPGVGGGQSALLASGGRIAGGTPGGMPFMPFMGGAGGDGQGDLERNTYMPEDASAWTVGNETTEPVIG</sequence>
<evidence type="ECO:0000313" key="3">
    <source>
        <dbReference type="Proteomes" id="UP000309128"/>
    </source>
</evidence>
<dbReference type="AlphaFoldDB" id="A0A5S4EV34"/>
<evidence type="ECO:0000256" key="1">
    <source>
        <dbReference type="SAM" id="MobiDB-lite"/>
    </source>
</evidence>
<feature type="compositionally biased region" description="Low complexity" evidence="1">
    <location>
        <begin position="1"/>
        <end position="13"/>
    </location>
</feature>
<proteinExistence type="predicted"/>
<dbReference type="EMBL" id="VCKY01000408">
    <property type="protein sequence ID" value="TMR06653.1"/>
    <property type="molecule type" value="Genomic_DNA"/>
</dbReference>
<organism evidence="2 3">
    <name type="scientific">Nonomuraea turkmeniaca</name>
    <dbReference type="NCBI Taxonomy" id="103838"/>
    <lineage>
        <taxon>Bacteria</taxon>
        <taxon>Bacillati</taxon>
        <taxon>Actinomycetota</taxon>
        <taxon>Actinomycetes</taxon>
        <taxon>Streptosporangiales</taxon>
        <taxon>Streptosporangiaceae</taxon>
        <taxon>Nonomuraea</taxon>
    </lineage>
</organism>
<feature type="compositionally biased region" description="Polar residues" evidence="1">
    <location>
        <begin position="69"/>
        <end position="80"/>
    </location>
</feature>
<keyword evidence="3" id="KW-1185">Reference proteome</keyword>
<name>A0A5S4EV34_9ACTN</name>
<gene>
    <name evidence="2" type="ORF">ETD86_52520</name>
</gene>
<accession>A0A5S4EV34</accession>
<comment type="caution">
    <text evidence="2">The sequence shown here is derived from an EMBL/GenBank/DDBJ whole genome shotgun (WGS) entry which is preliminary data.</text>
</comment>
<evidence type="ECO:0000313" key="2">
    <source>
        <dbReference type="EMBL" id="TMR06653.1"/>
    </source>
</evidence>
<feature type="region of interest" description="Disordered" evidence="1">
    <location>
        <begin position="1"/>
        <end position="80"/>
    </location>
</feature>